<protein>
    <submittedName>
        <fullName evidence="1">Uncharacterized protein</fullName>
    </submittedName>
</protein>
<dbReference type="Proteomes" id="UP000001880">
    <property type="component" value="Chromosome"/>
</dbReference>
<evidence type="ECO:0000313" key="1">
    <source>
        <dbReference type="EMBL" id="ACY19290.1"/>
    </source>
</evidence>
<evidence type="ECO:0000313" key="2">
    <source>
        <dbReference type="Proteomes" id="UP000001880"/>
    </source>
</evidence>
<dbReference type="EMBL" id="CP001804">
    <property type="protein sequence ID" value="ACY19290.1"/>
    <property type="molecule type" value="Genomic_DNA"/>
</dbReference>
<dbReference type="HOGENOM" id="CLU_1989519_0_0_7"/>
<keyword evidence="2" id="KW-1185">Reference proteome</keyword>
<gene>
    <name evidence="1" type="ordered locus">Hoch_6826</name>
</gene>
<dbReference type="STRING" id="502025.Hoch_6826"/>
<dbReference type="KEGG" id="hoh:Hoch_6826"/>
<accession>D0LUG7</accession>
<reference evidence="1 2" key="1">
    <citation type="journal article" date="2010" name="Stand. Genomic Sci.">
        <title>Complete genome sequence of Haliangium ochraceum type strain (SMP-2).</title>
        <authorList>
            <consortium name="US DOE Joint Genome Institute (JGI-PGF)"/>
            <person name="Ivanova N."/>
            <person name="Daum C."/>
            <person name="Lang E."/>
            <person name="Abt B."/>
            <person name="Kopitz M."/>
            <person name="Saunders E."/>
            <person name="Lapidus A."/>
            <person name="Lucas S."/>
            <person name="Glavina Del Rio T."/>
            <person name="Nolan M."/>
            <person name="Tice H."/>
            <person name="Copeland A."/>
            <person name="Cheng J.F."/>
            <person name="Chen F."/>
            <person name="Bruce D."/>
            <person name="Goodwin L."/>
            <person name="Pitluck S."/>
            <person name="Mavromatis K."/>
            <person name="Pati A."/>
            <person name="Mikhailova N."/>
            <person name="Chen A."/>
            <person name="Palaniappan K."/>
            <person name="Land M."/>
            <person name="Hauser L."/>
            <person name="Chang Y.J."/>
            <person name="Jeffries C.D."/>
            <person name="Detter J.C."/>
            <person name="Brettin T."/>
            <person name="Rohde M."/>
            <person name="Goker M."/>
            <person name="Bristow J."/>
            <person name="Markowitz V."/>
            <person name="Eisen J.A."/>
            <person name="Hugenholtz P."/>
            <person name="Kyrpides N.C."/>
            <person name="Klenk H.P."/>
        </authorList>
    </citation>
    <scope>NUCLEOTIDE SEQUENCE [LARGE SCALE GENOMIC DNA]</scope>
    <source>
        <strain evidence="2">DSM 14365 / CIP 107738 / JCM 11303 / AJ 13395 / SMP-2</strain>
    </source>
</reference>
<name>D0LUG7_HALO1</name>
<dbReference type="AlphaFoldDB" id="D0LUG7"/>
<organism evidence="1 2">
    <name type="scientific">Haliangium ochraceum (strain DSM 14365 / JCM 11303 / SMP-2)</name>
    <dbReference type="NCBI Taxonomy" id="502025"/>
    <lineage>
        <taxon>Bacteria</taxon>
        <taxon>Pseudomonadati</taxon>
        <taxon>Myxococcota</taxon>
        <taxon>Polyangia</taxon>
        <taxon>Haliangiales</taxon>
        <taxon>Kofleriaceae</taxon>
        <taxon>Haliangium</taxon>
    </lineage>
</organism>
<proteinExistence type="predicted"/>
<sequence length="125" mass="13527">MSEQEASSEPLAPLRRDFCCRKNMLWATSLAQSVSANAFVEALGRHGFQPATGAPPIGGLRVFEHGETGHRVIYVARTGRIQIRLDPLTSHDDRTRAAEVLYEHILAAGCEVTQLPSQAETASGA</sequence>
<dbReference type="RefSeq" id="WP_012831882.1">
    <property type="nucleotide sequence ID" value="NC_013440.1"/>
</dbReference>